<evidence type="ECO:0000313" key="2">
    <source>
        <dbReference type="Proteomes" id="UP001178288"/>
    </source>
</evidence>
<dbReference type="GO" id="GO:0043937">
    <property type="term" value="P:regulation of sporulation"/>
    <property type="evidence" value="ECO:0007669"/>
    <property type="project" value="InterPro"/>
</dbReference>
<dbReference type="RefSeq" id="WP_066084766.1">
    <property type="nucleotide sequence ID" value="NZ_CP126114.1"/>
</dbReference>
<accession>A0AA95SIG5</accession>
<proteinExistence type="predicted"/>
<sequence length="80" mass="9480">MYTYSNSQSEMIEEIKVKRELMINSATTLGYTSEETIKFSQELDELINMYQRFMGQASRPNEEVKIAFKQMMMVWPKLLV</sequence>
<dbReference type="SUPFAM" id="SSF140500">
    <property type="entry name" value="BAS1536-like"/>
    <property type="match status" value="1"/>
</dbReference>
<dbReference type="KEGG" id="nnv:QNH39_08625"/>
<dbReference type="Gene3D" id="4.10.280.10">
    <property type="entry name" value="Helix-loop-helix DNA-binding domain"/>
    <property type="match status" value="1"/>
</dbReference>
<dbReference type="AlphaFoldDB" id="A0AA95SIG5"/>
<dbReference type="InterPro" id="IPR018540">
    <property type="entry name" value="Spo0E-like"/>
</dbReference>
<dbReference type="Proteomes" id="UP001178288">
    <property type="component" value="Chromosome"/>
</dbReference>
<name>A0AA95SIG5_9BACI</name>
<gene>
    <name evidence="1" type="ORF">QNH39_08625</name>
</gene>
<dbReference type="GO" id="GO:0046983">
    <property type="term" value="F:protein dimerization activity"/>
    <property type="evidence" value="ECO:0007669"/>
    <property type="project" value="InterPro"/>
</dbReference>
<dbReference type="InterPro" id="IPR037208">
    <property type="entry name" value="Spo0E-like_sf"/>
</dbReference>
<dbReference type="Pfam" id="PF09388">
    <property type="entry name" value="SpoOE-like"/>
    <property type="match status" value="1"/>
</dbReference>
<organism evidence="1 2">
    <name type="scientific">Neobacillus novalis</name>
    <dbReference type="NCBI Taxonomy" id="220687"/>
    <lineage>
        <taxon>Bacteria</taxon>
        <taxon>Bacillati</taxon>
        <taxon>Bacillota</taxon>
        <taxon>Bacilli</taxon>
        <taxon>Bacillales</taxon>
        <taxon>Bacillaceae</taxon>
        <taxon>Neobacillus</taxon>
    </lineage>
</organism>
<dbReference type="InterPro" id="IPR036638">
    <property type="entry name" value="HLH_DNA-bd_sf"/>
</dbReference>
<keyword evidence="2" id="KW-1185">Reference proteome</keyword>
<evidence type="ECO:0000313" key="1">
    <source>
        <dbReference type="EMBL" id="WHY87881.1"/>
    </source>
</evidence>
<dbReference type="EMBL" id="CP126114">
    <property type="protein sequence ID" value="WHY87881.1"/>
    <property type="molecule type" value="Genomic_DNA"/>
</dbReference>
<protein>
    <submittedName>
        <fullName evidence="1">Aspartyl-phosphate phosphatase Spo0E family protein</fullName>
    </submittedName>
</protein>
<reference evidence="1" key="1">
    <citation type="submission" date="2023-05" db="EMBL/GenBank/DDBJ databases">
        <title>Comparative genomics of Bacillaceae isolates and their secondary metabolite potential.</title>
        <authorList>
            <person name="Song L."/>
            <person name="Nielsen L.J."/>
            <person name="Mohite O."/>
            <person name="Xu X."/>
            <person name="Weber T."/>
            <person name="Kovacs A.T."/>
        </authorList>
    </citation>
    <scope>NUCLEOTIDE SEQUENCE</scope>
    <source>
        <strain evidence="1">XLM17</strain>
    </source>
</reference>